<evidence type="ECO:0000313" key="2">
    <source>
        <dbReference type="Proteomes" id="UP000603453"/>
    </source>
</evidence>
<gene>
    <name evidence="1" type="ORF">INT47_002384</name>
</gene>
<name>A0A8H7V9G0_9FUNG</name>
<evidence type="ECO:0000313" key="1">
    <source>
        <dbReference type="EMBL" id="KAG2210442.1"/>
    </source>
</evidence>
<accession>A0A8H7V9G0</accession>
<keyword evidence="2" id="KW-1185">Reference proteome</keyword>
<dbReference type="AlphaFoldDB" id="A0A8H7V9G0"/>
<dbReference type="Proteomes" id="UP000603453">
    <property type="component" value="Unassembled WGS sequence"/>
</dbReference>
<dbReference type="OrthoDB" id="2287514at2759"/>
<sequence length="127" mass="14924">MGPIANFLGFLRNNVGILNIEKITLDVSSTGLGAIQEQEPDDNHRNNTVQNKIIADLEAMMWEHDRPVFPRKLTAFITEYSVYRDFLQYFKSRCLESDAFTRWSVAYNRKFTRTWRRTTMWKVGIIS</sequence>
<dbReference type="EMBL" id="JAEPRD010000011">
    <property type="protein sequence ID" value="KAG2210442.1"/>
    <property type="molecule type" value="Genomic_DNA"/>
</dbReference>
<organism evidence="1 2">
    <name type="scientific">Mucor saturninus</name>
    <dbReference type="NCBI Taxonomy" id="64648"/>
    <lineage>
        <taxon>Eukaryota</taxon>
        <taxon>Fungi</taxon>
        <taxon>Fungi incertae sedis</taxon>
        <taxon>Mucoromycota</taxon>
        <taxon>Mucoromycotina</taxon>
        <taxon>Mucoromycetes</taxon>
        <taxon>Mucorales</taxon>
        <taxon>Mucorineae</taxon>
        <taxon>Mucoraceae</taxon>
        <taxon>Mucor</taxon>
    </lineage>
</organism>
<reference evidence="1" key="1">
    <citation type="submission" date="2020-12" db="EMBL/GenBank/DDBJ databases">
        <title>Metabolic potential, ecology and presence of endohyphal bacteria is reflected in genomic diversity of Mucoromycotina.</title>
        <authorList>
            <person name="Muszewska A."/>
            <person name="Okrasinska A."/>
            <person name="Steczkiewicz K."/>
            <person name="Drgas O."/>
            <person name="Orlowska M."/>
            <person name="Perlinska-Lenart U."/>
            <person name="Aleksandrzak-Piekarczyk T."/>
            <person name="Szatraj K."/>
            <person name="Zielenkiewicz U."/>
            <person name="Pilsyk S."/>
            <person name="Malc E."/>
            <person name="Mieczkowski P."/>
            <person name="Kruszewska J.S."/>
            <person name="Biernat P."/>
            <person name="Pawlowska J."/>
        </authorList>
    </citation>
    <scope>NUCLEOTIDE SEQUENCE</scope>
    <source>
        <strain evidence="1">WA0000017839</strain>
    </source>
</reference>
<comment type="caution">
    <text evidence="1">The sequence shown here is derived from an EMBL/GenBank/DDBJ whole genome shotgun (WGS) entry which is preliminary data.</text>
</comment>
<protein>
    <submittedName>
        <fullName evidence="1">Uncharacterized protein</fullName>
    </submittedName>
</protein>
<proteinExistence type="predicted"/>